<organism evidence="2 3">
    <name type="scientific">Tanacetum coccineum</name>
    <dbReference type="NCBI Taxonomy" id="301880"/>
    <lineage>
        <taxon>Eukaryota</taxon>
        <taxon>Viridiplantae</taxon>
        <taxon>Streptophyta</taxon>
        <taxon>Embryophyta</taxon>
        <taxon>Tracheophyta</taxon>
        <taxon>Spermatophyta</taxon>
        <taxon>Magnoliopsida</taxon>
        <taxon>eudicotyledons</taxon>
        <taxon>Gunneridae</taxon>
        <taxon>Pentapetalae</taxon>
        <taxon>asterids</taxon>
        <taxon>campanulids</taxon>
        <taxon>Asterales</taxon>
        <taxon>Asteraceae</taxon>
        <taxon>Asteroideae</taxon>
        <taxon>Anthemideae</taxon>
        <taxon>Anthemidinae</taxon>
        <taxon>Tanacetum</taxon>
    </lineage>
</organism>
<name>A0ABQ5GLC9_9ASTR</name>
<comment type="caution">
    <text evidence="2">The sequence shown here is derived from an EMBL/GenBank/DDBJ whole genome shotgun (WGS) entry which is preliminary data.</text>
</comment>
<reference evidence="2" key="2">
    <citation type="submission" date="2022-01" db="EMBL/GenBank/DDBJ databases">
        <authorList>
            <person name="Yamashiro T."/>
            <person name="Shiraishi A."/>
            <person name="Satake H."/>
            <person name="Nakayama K."/>
        </authorList>
    </citation>
    <scope>NUCLEOTIDE SEQUENCE</scope>
</reference>
<sequence>MERLKKVIFKKREKINDRMAEMFGLLKELTTSRTPEKVLVREEASSPITKCVNAISFVKMMKYKSIENNEIVDKSVIEPSELNIVEPIKLVNNKEEMGDGTIDESVRSVNDELNR</sequence>
<protein>
    <submittedName>
        <fullName evidence="2">Uncharacterized protein</fullName>
    </submittedName>
</protein>
<dbReference type="Proteomes" id="UP001151760">
    <property type="component" value="Unassembled WGS sequence"/>
</dbReference>
<dbReference type="EMBL" id="BQNB010018627">
    <property type="protein sequence ID" value="GJT76475.1"/>
    <property type="molecule type" value="Genomic_DNA"/>
</dbReference>
<keyword evidence="3" id="KW-1185">Reference proteome</keyword>
<evidence type="ECO:0000313" key="3">
    <source>
        <dbReference type="Proteomes" id="UP001151760"/>
    </source>
</evidence>
<reference evidence="2" key="1">
    <citation type="journal article" date="2022" name="Int. J. Mol. Sci.">
        <title>Draft Genome of Tanacetum Coccineum: Genomic Comparison of Closely Related Tanacetum-Family Plants.</title>
        <authorList>
            <person name="Yamashiro T."/>
            <person name="Shiraishi A."/>
            <person name="Nakayama K."/>
            <person name="Satake H."/>
        </authorList>
    </citation>
    <scope>NUCLEOTIDE SEQUENCE</scope>
</reference>
<accession>A0ABQ5GLC9</accession>
<evidence type="ECO:0000313" key="2">
    <source>
        <dbReference type="EMBL" id="GJT76475.1"/>
    </source>
</evidence>
<proteinExistence type="predicted"/>
<evidence type="ECO:0000256" key="1">
    <source>
        <dbReference type="SAM" id="MobiDB-lite"/>
    </source>
</evidence>
<gene>
    <name evidence="2" type="ORF">Tco_1043200</name>
</gene>
<feature type="compositionally biased region" description="Basic and acidic residues" evidence="1">
    <location>
        <begin position="104"/>
        <end position="115"/>
    </location>
</feature>
<feature type="region of interest" description="Disordered" evidence="1">
    <location>
        <begin position="96"/>
        <end position="115"/>
    </location>
</feature>